<evidence type="ECO:0000256" key="8">
    <source>
        <dbReference type="ARBA" id="ARBA00023114"/>
    </source>
</evidence>
<keyword evidence="7" id="KW-0406">Ion transport</keyword>
<evidence type="ECO:0000256" key="2">
    <source>
        <dbReference type="ARBA" id="ARBA00011233"/>
    </source>
</evidence>
<proteinExistence type="predicted"/>
<dbReference type="PANTHER" id="PTHR34501:SF9">
    <property type="entry name" value="MAJOR OUTER MEMBRANE PROTEIN P.IA"/>
    <property type="match status" value="1"/>
</dbReference>
<dbReference type="Pfam" id="PF13609">
    <property type="entry name" value="Porin_4"/>
    <property type="match status" value="1"/>
</dbReference>
<comment type="subunit">
    <text evidence="2">Homotrimer.</text>
</comment>
<keyword evidence="10" id="KW-0998">Cell outer membrane</keyword>
<evidence type="ECO:0000256" key="9">
    <source>
        <dbReference type="ARBA" id="ARBA00023136"/>
    </source>
</evidence>
<keyword evidence="6 11" id="KW-0732">Signal</keyword>
<comment type="subcellular location">
    <subcellularLocation>
        <location evidence="1">Cell outer membrane</location>
        <topology evidence="1">Multi-pass membrane protein</topology>
    </subcellularLocation>
</comment>
<keyword evidence="4" id="KW-1134">Transmembrane beta strand</keyword>
<dbReference type="SUPFAM" id="SSF56935">
    <property type="entry name" value="Porins"/>
    <property type="match status" value="1"/>
</dbReference>
<organism evidence="13 14">
    <name type="scientific">Ideonella alba</name>
    <dbReference type="NCBI Taxonomy" id="2824118"/>
    <lineage>
        <taxon>Bacteria</taxon>
        <taxon>Pseudomonadati</taxon>
        <taxon>Pseudomonadota</taxon>
        <taxon>Betaproteobacteria</taxon>
        <taxon>Burkholderiales</taxon>
        <taxon>Sphaerotilaceae</taxon>
        <taxon>Ideonella</taxon>
    </lineage>
</organism>
<keyword evidence="5" id="KW-0812">Transmembrane</keyword>
<feature type="signal peptide" evidence="11">
    <location>
        <begin position="1"/>
        <end position="22"/>
    </location>
</feature>
<evidence type="ECO:0000259" key="12">
    <source>
        <dbReference type="Pfam" id="PF13609"/>
    </source>
</evidence>
<evidence type="ECO:0000256" key="10">
    <source>
        <dbReference type="ARBA" id="ARBA00023237"/>
    </source>
</evidence>
<dbReference type="InterPro" id="IPR050298">
    <property type="entry name" value="Gram-neg_bact_OMP"/>
</dbReference>
<keyword evidence="14" id="KW-1185">Reference proteome</keyword>
<evidence type="ECO:0000256" key="11">
    <source>
        <dbReference type="SAM" id="SignalP"/>
    </source>
</evidence>
<evidence type="ECO:0000256" key="1">
    <source>
        <dbReference type="ARBA" id="ARBA00004571"/>
    </source>
</evidence>
<evidence type="ECO:0000313" key="13">
    <source>
        <dbReference type="EMBL" id="MBQ0929795.1"/>
    </source>
</evidence>
<name>A0A940YCE0_9BURK</name>
<keyword evidence="8" id="KW-0626">Porin</keyword>
<evidence type="ECO:0000313" key="14">
    <source>
        <dbReference type="Proteomes" id="UP000676246"/>
    </source>
</evidence>
<dbReference type="GO" id="GO:0006811">
    <property type="term" value="P:monoatomic ion transport"/>
    <property type="evidence" value="ECO:0007669"/>
    <property type="project" value="UniProtKB-KW"/>
</dbReference>
<accession>A0A940YCE0</accession>
<dbReference type="GO" id="GO:0009279">
    <property type="term" value="C:cell outer membrane"/>
    <property type="evidence" value="ECO:0007669"/>
    <property type="project" value="UniProtKB-SubCell"/>
</dbReference>
<evidence type="ECO:0000256" key="5">
    <source>
        <dbReference type="ARBA" id="ARBA00022692"/>
    </source>
</evidence>
<dbReference type="Gene3D" id="2.40.160.10">
    <property type="entry name" value="Porin"/>
    <property type="match status" value="1"/>
</dbReference>
<comment type="caution">
    <text evidence="13">The sequence shown here is derived from an EMBL/GenBank/DDBJ whole genome shotgun (WGS) entry which is preliminary data.</text>
</comment>
<dbReference type="CDD" id="cd00342">
    <property type="entry name" value="gram_neg_porins"/>
    <property type="match status" value="1"/>
</dbReference>
<dbReference type="GO" id="GO:0015288">
    <property type="term" value="F:porin activity"/>
    <property type="evidence" value="ECO:0007669"/>
    <property type="project" value="UniProtKB-KW"/>
</dbReference>
<dbReference type="PROSITE" id="PS51257">
    <property type="entry name" value="PROKAR_LIPOPROTEIN"/>
    <property type="match status" value="1"/>
</dbReference>
<evidence type="ECO:0000256" key="4">
    <source>
        <dbReference type="ARBA" id="ARBA00022452"/>
    </source>
</evidence>
<feature type="domain" description="Porin" evidence="12">
    <location>
        <begin position="9"/>
        <end position="346"/>
    </location>
</feature>
<evidence type="ECO:0000256" key="6">
    <source>
        <dbReference type="ARBA" id="ARBA00022729"/>
    </source>
</evidence>
<evidence type="ECO:0000256" key="7">
    <source>
        <dbReference type="ARBA" id="ARBA00023065"/>
    </source>
</evidence>
<dbReference type="AlphaFoldDB" id="A0A940YCE0"/>
<reference evidence="13 14" key="1">
    <citation type="submission" date="2021-04" db="EMBL/GenBank/DDBJ databases">
        <title>The genome sequence of Ideonella sp. 3Y2.</title>
        <authorList>
            <person name="Liu Y."/>
        </authorList>
    </citation>
    <scope>NUCLEOTIDE SEQUENCE [LARGE SCALE GENOMIC DNA]</scope>
    <source>
        <strain evidence="13 14">3Y2</strain>
    </source>
</reference>
<dbReference type="RefSeq" id="WP_210852044.1">
    <property type="nucleotide sequence ID" value="NZ_JAGQDD010000002.1"/>
</dbReference>
<feature type="chain" id="PRO_5037244151" evidence="11">
    <location>
        <begin position="23"/>
        <end position="372"/>
    </location>
</feature>
<dbReference type="PANTHER" id="PTHR34501">
    <property type="entry name" value="PROTEIN YDDL-RELATED"/>
    <property type="match status" value="1"/>
</dbReference>
<dbReference type="GO" id="GO:0046930">
    <property type="term" value="C:pore complex"/>
    <property type="evidence" value="ECO:0007669"/>
    <property type="project" value="UniProtKB-KW"/>
</dbReference>
<gene>
    <name evidence="13" type="ORF">KAK03_04785</name>
</gene>
<evidence type="ECO:0000256" key="3">
    <source>
        <dbReference type="ARBA" id="ARBA00022448"/>
    </source>
</evidence>
<dbReference type="Proteomes" id="UP000676246">
    <property type="component" value="Unassembled WGS sequence"/>
</dbReference>
<dbReference type="EMBL" id="JAGQDD010000002">
    <property type="protein sequence ID" value="MBQ0929795.1"/>
    <property type="molecule type" value="Genomic_DNA"/>
</dbReference>
<keyword evidence="3" id="KW-0813">Transport</keyword>
<keyword evidence="9" id="KW-0472">Membrane</keyword>
<protein>
    <submittedName>
        <fullName evidence="13">Porin</fullName>
    </submittedName>
</protein>
<dbReference type="InterPro" id="IPR023614">
    <property type="entry name" value="Porin_dom_sf"/>
</dbReference>
<dbReference type="InterPro" id="IPR033900">
    <property type="entry name" value="Gram_neg_porin_domain"/>
</dbReference>
<sequence>MNPTRTLLASCALVACGPAALAQSSVTVYGLLDAAVVQGKGAATGVKAIDTTDRRVDAGGMSTSHIGLRGSEDLGSGWTAEFDLSSFIRNATGASGRNDAIGAPVNVAADPFWSRAAWVGIGNASLGRLRVGNLTTPLFVNSITSNAFGDSTVFSPLNLVTHIGGPQAGGTGWSSSVVYDSPQMAGVGLSLAVTDANASGRNLGARLAWRSGPAAASLAWQSVKRNPVSFADGTTANNVSTWMLGGSYAFSMLTVYAHLGRLQNDGTEATPQNVSYRLTELSAAVPLGNGRVLAGWALRKTSDTPSPVPATAAGGNVKRSVLTVGYDHTLSKRTDAYAMLLRDQTDTRTLGAPPRIVSASGSTLGLGIRHRF</sequence>